<keyword evidence="2" id="KW-0479">Metal-binding</keyword>
<organism evidence="3 4">
    <name type="scientific">Pedococcus cremeus</name>
    <dbReference type="NCBI Taxonomy" id="587636"/>
    <lineage>
        <taxon>Bacteria</taxon>
        <taxon>Bacillati</taxon>
        <taxon>Actinomycetota</taxon>
        <taxon>Actinomycetes</taxon>
        <taxon>Micrococcales</taxon>
        <taxon>Intrasporangiaceae</taxon>
        <taxon>Pedococcus</taxon>
    </lineage>
</organism>
<sequence length="161" mass="17846">MSVITTAGTPGVNRFTRSQLLRTARLFATDPDLAHLVDLGAPERQWHRLDATDHLEIWLLGWPARTTTGWHDHGESEGAFLTVRGALTETTWSRGELHDRELGAGEGRSFGARHVHEVSNLGSLPALSVHVYSPALTRMTRYAVVGDRLEATGVERAWADW</sequence>
<keyword evidence="2" id="KW-0408">Iron</keyword>
<dbReference type="InterPro" id="IPR011051">
    <property type="entry name" value="RmlC_Cupin_sf"/>
</dbReference>
<dbReference type="Proteomes" id="UP000199019">
    <property type="component" value="Unassembled WGS sequence"/>
</dbReference>
<dbReference type="SUPFAM" id="SSF51182">
    <property type="entry name" value="RmlC-like cupins"/>
    <property type="match status" value="1"/>
</dbReference>
<feature type="binding site" evidence="2">
    <location>
        <position position="73"/>
    </location>
    <ligand>
        <name>Fe cation</name>
        <dbReference type="ChEBI" id="CHEBI:24875"/>
        <note>catalytic</note>
    </ligand>
</feature>
<keyword evidence="3" id="KW-0223">Dioxygenase</keyword>
<reference evidence="4" key="1">
    <citation type="submission" date="2016-10" db="EMBL/GenBank/DDBJ databases">
        <authorList>
            <person name="Varghese N."/>
            <person name="Submissions S."/>
        </authorList>
    </citation>
    <scope>NUCLEOTIDE SEQUENCE [LARGE SCALE GENOMIC DNA]</scope>
    <source>
        <strain evidence="4">CGMCC 1.6963</strain>
    </source>
</reference>
<evidence type="ECO:0000256" key="2">
    <source>
        <dbReference type="PIRSR" id="PIRSR610300-51"/>
    </source>
</evidence>
<evidence type="ECO:0000313" key="3">
    <source>
        <dbReference type="EMBL" id="SES48212.1"/>
    </source>
</evidence>
<comment type="similarity">
    <text evidence="1">Belongs to the cysteine dioxygenase family.</text>
</comment>
<dbReference type="EMBL" id="FOHB01000010">
    <property type="protein sequence ID" value="SES48212.1"/>
    <property type="molecule type" value="Genomic_DNA"/>
</dbReference>
<feature type="binding site" evidence="2">
    <location>
        <position position="71"/>
    </location>
    <ligand>
        <name>Fe cation</name>
        <dbReference type="ChEBI" id="CHEBI:24875"/>
        <note>catalytic</note>
    </ligand>
</feature>
<dbReference type="InterPro" id="IPR014710">
    <property type="entry name" value="RmlC-like_jellyroll"/>
</dbReference>
<dbReference type="GO" id="GO:0005506">
    <property type="term" value="F:iron ion binding"/>
    <property type="evidence" value="ECO:0007669"/>
    <property type="project" value="InterPro"/>
</dbReference>
<gene>
    <name evidence="3" type="ORF">SAMN05216199_0067</name>
</gene>
<feature type="binding site" evidence="2">
    <location>
        <position position="116"/>
    </location>
    <ligand>
        <name>Fe cation</name>
        <dbReference type="ChEBI" id="CHEBI:24875"/>
        <note>catalytic</note>
    </ligand>
</feature>
<dbReference type="CDD" id="cd10548">
    <property type="entry name" value="cupin_CDO"/>
    <property type="match status" value="1"/>
</dbReference>
<dbReference type="Gene3D" id="2.60.120.10">
    <property type="entry name" value="Jelly Rolls"/>
    <property type="match status" value="1"/>
</dbReference>
<evidence type="ECO:0000256" key="1">
    <source>
        <dbReference type="ARBA" id="ARBA00006622"/>
    </source>
</evidence>
<dbReference type="OrthoDB" id="4217976at2"/>
<protein>
    <submittedName>
        <fullName evidence="3">Cysteine dioxygenase type I</fullName>
    </submittedName>
</protein>
<dbReference type="GO" id="GO:0016702">
    <property type="term" value="F:oxidoreductase activity, acting on single donors with incorporation of molecular oxygen, incorporation of two atoms of oxygen"/>
    <property type="evidence" value="ECO:0007669"/>
    <property type="project" value="InterPro"/>
</dbReference>
<proteinExistence type="inferred from homology"/>
<dbReference type="InterPro" id="IPR010300">
    <property type="entry name" value="CDO_1"/>
</dbReference>
<accession>A0A1H9XPZ1</accession>
<dbReference type="STRING" id="587636.SAMN05216199_0067"/>
<name>A0A1H9XPZ1_9MICO</name>
<dbReference type="RefSeq" id="WP_091762421.1">
    <property type="nucleotide sequence ID" value="NZ_FOHB01000010.1"/>
</dbReference>
<dbReference type="AlphaFoldDB" id="A0A1H9XPZ1"/>
<keyword evidence="3" id="KW-0560">Oxidoreductase</keyword>
<keyword evidence="4" id="KW-1185">Reference proteome</keyword>
<evidence type="ECO:0000313" key="4">
    <source>
        <dbReference type="Proteomes" id="UP000199019"/>
    </source>
</evidence>
<dbReference type="Pfam" id="PF05995">
    <property type="entry name" value="CDO_I"/>
    <property type="match status" value="1"/>
</dbReference>